<dbReference type="AlphaFoldDB" id="A0AAV6VUD4"/>
<accession>A0AAV6VUD4</accession>
<sequence length="83" mass="9847">MSVLIQIHDLMPFRAEHLNSKCNWHESQEDTNTTADSLTKKNLSDVDRVWQQTKKDIESNLKFTIEIQNDYYHEIDGVRKEPE</sequence>
<organism evidence="1 2">
    <name type="scientific">Oedothorax gibbosus</name>
    <dbReference type="NCBI Taxonomy" id="931172"/>
    <lineage>
        <taxon>Eukaryota</taxon>
        <taxon>Metazoa</taxon>
        <taxon>Ecdysozoa</taxon>
        <taxon>Arthropoda</taxon>
        <taxon>Chelicerata</taxon>
        <taxon>Arachnida</taxon>
        <taxon>Araneae</taxon>
        <taxon>Araneomorphae</taxon>
        <taxon>Entelegynae</taxon>
        <taxon>Araneoidea</taxon>
        <taxon>Linyphiidae</taxon>
        <taxon>Erigoninae</taxon>
        <taxon>Oedothorax</taxon>
    </lineage>
</organism>
<reference evidence="1 2" key="1">
    <citation type="journal article" date="2022" name="Nat. Ecol. Evol.">
        <title>A masculinizing supergene underlies an exaggerated male reproductive morph in a spider.</title>
        <authorList>
            <person name="Hendrickx F."/>
            <person name="De Corte Z."/>
            <person name="Sonet G."/>
            <person name="Van Belleghem S.M."/>
            <person name="Kostlbacher S."/>
            <person name="Vangestel C."/>
        </authorList>
    </citation>
    <scope>NUCLEOTIDE SEQUENCE [LARGE SCALE GENOMIC DNA]</scope>
    <source>
        <strain evidence="1">W744_W776</strain>
    </source>
</reference>
<keyword evidence="2" id="KW-1185">Reference proteome</keyword>
<name>A0AAV6VUD4_9ARAC</name>
<protein>
    <submittedName>
        <fullName evidence="1">Uncharacterized protein</fullName>
    </submittedName>
</protein>
<dbReference type="Proteomes" id="UP000827092">
    <property type="component" value="Unassembled WGS sequence"/>
</dbReference>
<evidence type="ECO:0000313" key="1">
    <source>
        <dbReference type="EMBL" id="KAG8200265.1"/>
    </source>
</evidence>
<comment type="caution">
    <text evidence="1">The sequence shown here is derived from an EMBL/GenBank/DDBJ whole genome shotgun (WGS) entry which is preliminary data.</text>
</comment>
<gene>
    <name evidence="1" type="ORF">JTE90_021917</name>
</gene>
<evidence type="ECO:0000313" key="2">
    <source>
        <dbReference type="Proteomes" id="UP000827092"/>
    </source>
</evidence>
<dbReference type="EMBL" id="JAFNEN010000017">
    <property type="protein sequence ID" value="KAG8200265.1"/>
    <property type="molecule type" value="Genomic_DNA"/>
</dbReference>
<proteinExistence type="predicted"/>